<evidence type="ECO:0000256" key="2">
    <source>
        <dbReference type="ARBA" id="ARBA00022801"/>
    </source>
</evidence>
<dbReference type="InterPro" id="IPR029058">
    <property type="entry name" value="AB_hydrolase_fold"/>
</dbReference>
<reference evidence="6" key="2">
    <citation type="submission" date="2010-07" db="EMBL/GenBank/DDBJ databases">
        <authorList>
            <consortium name="The Broad Institute Genome Sequencing Platform"/>
            <consortium name="Broad Institute Genome Sequencing Center for Infectious Disease"/>
            <person name="Ma L.-J."/>
            <person name="Dead R."/>
            <person name="Young S."/>
            <person name="Zeng Q."/>
            <person name="Koehrsen M."/>
            <person name="Alvarado L."/>
            <person name="Berlin A."/>
            <person name="Chapman S.B."/>
            <person name="Chen Z."/>
            <person name="Freedman E."/>
            <person name="Gellesch M."/>
            <person name="Goldberg J."/>
            <person name="Griggs A."/>
            <person name="Gujja S."/>
            <person name="Heilman E.R."/>
            <person name="Heiman D."/>
            <person name="Hepburn T."/>
            <person name="Howarth C."/>
            <person name="Jen D."/>
            <person name="Larson L."/>
            <person name="Mehta T."/>
            <person name="Neiman D."/>
            <person name="Pearson M."/>
            <person name="Roberts A."/>
            <person name="Saif S."/>
            <person name="Shea T."/>
            <person name="Shenoy N."/>
            <person name="Sisk P."/>
            <person name="Stolte C."/>
            <person name="Sykes S."/>
            <person name="Walk T."/>
            <person name="White J."/>
            <person name="Yandava C."/>
            <person name="Haas B."/>
            <person name="Nusbaum C."/>
            <person name="Birren B."/>
        </authorList>
    </citation>
    <scope>NUCLEOTIDE SEQUENCE</scope>
    <source>
        <strain evidence="6">R3-111a-1</strain>
    </source>
</reference>
<evidence type="ECO:0000256" key="4">
    <source>
        <dbReference type="SAM" id="MobiDB-lite"/>
    </source>
</evidence>
<dbReference type="AlphaFoldDB" id="J3P057"/>
<dbReference type="EMBL" id="GL385397">
    <property type="protein sequence ID" value="EJT76990.1"/>
    <property type="molecule type" value="Genomic_DNA"/>
</dbReference>
<dbReference type="PANTHER" id="PTHR48081">
    <property type="entry name" value="AB HYDROLASE SUPERFAMILY PROTEIN C4A8.06C"/>
    <property type="match status" value="1"/>
</dbReference>
<evidence type="ECO:0000259" key="5">
    <source>
        <dbReference type="Pfam" id="PF07859"/>
    </source>
</evidence>
<sequence length="537" mass="58026">MASEQRLRLFLDTLSQVPSLARVALLHVLRLSQQSKYLDLRTELVVAALRSFVNSPRPLSITATQALLGRDPGVKGRIWVSRYANPVPADAASVRDALLAAIDGLAADMHCKTETETGSSHSTPSSSSMKNSEAAQPPASSLLSQTPEVVSVEAEWTGYRASATPQSPLPGGSERERYDEMMKACGGGGGGEGGTETKTTSTTTIMYMHGGAYWLMDPATHRPVVKRLAKLTGGRCYSVRYRLAPQHPFPAAILDGLVAYLTLLYPPPDAFHEAVSPKHIVFSGDSAGGNLCLALVQTILELNRQKRRVSWFGEERDLPLPAGVAVSSPWLDMTLSSPSWRTNVQWDYLPPGGRDHMDSPNRPPCAAWPASPPRRSVYIDDSLVLHPLATLLAARDWAGAPPTYICTGWELLADEDKAMAGRLAGAGVRVVLEEYEAMPHCFALVFRGRLAASDRCFDAWAGFVREVVAGPGAGRDGPSTFTTIRARTLDEVPLAPEELRPRSEEEMREELGRRYRHLMQGGVGVGAALPAGAAAKL</sequence>
<gene>
    <name evidence="7" type="primary">20347362</name>
    <name evidence="6" type="ORF">GGTG_06904</name>
</gene>
<dbReference type="InterPro" id="IPR033140">
    <property type="entry name" value="Lipase_GDXG_put_SER_AS"/>
</dbReference>
<evidence type="ECO:0000313" key="6">
    <source>
        <dbReference type="EMBL" id="EJT76990.1"/>
    </source>
</evidence>
<evidence type="ECO:0000313" key="8">
    <source>
        <dbReference type="Proteomes" id="UP000006039"/>
    </source>
</evidence>
<keyword evidence="2 6" id="KW-0378">Hydrolase</keyword>
<reference evidence="7" key="4">
    <citation type="journal article" date="2015" name="G3 (Bethesda)">
        <title>Genome sequences of three phytopathogenic species of the Magnaporthaceae family of fungi.</title>
        <authorList>
            <person name="Okagaki L.H."/>
            <person name="Nunes C.C."/>
            <person name="Sailsbery J."/>
            <person name="Clay B."/>
            <person name="Brown D."/>
            <person name="John T."/>
            <person name="Oh Y."/>
            <person name="Young N."/>
            <person name="Fitzgerald M."/>
            <person name="Haas B.J."/>
            <person name="Zeng Q."/>
            <person name="Young S."/>
            <person name="Adiconis X."/>
            <person name="Fan L."/>
            <person name="Levin J.Z."/>
            <person name="Mitchell T.K."/>
            <person name="Okubara P.A."/>
            <person name="Farman M.L."/>
            <person name="Kohn L.M."/>
            <person name="Birren B."/>
            <person name="Ma L.-J."/>
            <person name="Dean R.A."/>
        </authorList>
    </citation>
    <scope>NUCLEOTIDE SEQUENCE</scope>
    <source>
        <strain evidence="7">R3-111a-1</strain>
    </source>
</reference>
<dbReference type="PROSITE" id="PS01173">
    <property type="entry name" value="LIPASE_GDXG_HIS"/>
    <property type="match status" value="1"/>
</dbReference>
<dbReference type="OrthoDB" id="5354320at2759"/>
<dbReference type="InterPro" id="IPR013094">
    <property type="entry name" value="AB_hydrolase_3"/>
</dbReference>
<comment type="similarity">
    <text evidence="1">Belongs to the 'GDXG' lipolytic enzyme family.</text>
</comment>
<dbReference type="Proteomes" id="UP000006039">
    <property type="component" value="Unassembled WGS sequence"/>
</dbReference>
<dbReference type="EnsemblFungi" id="EJT76990">
    <property type="protein sequence ID" value="EJT76990"/>
    <property type="gene ID" value="GGTG_06904"/>
</dbReference>
<feature type="active site" evidence="3">
    <location>
        <position position="286"/>
    </location>
</feature>
<reference evidence="6" key="3">
    <citation type="submission" date="2010-09" db="EMBL/GenBank/DDBJ databases">
        <title>Annotation of Gaeumannomyces graminis var. tritici R3-111a-1.</title>
        <authorList>
            <consortium name="The Broad Institute Genome Sequencing Platform"/>
            <person name="Ma L.-J."/>
            <person name="Dead R."/>
            <person name="Young S.K."/>
            <person name="Zeng Q."/>
            <person name="Gargeya S."/>
            <person name="Fitzgerald M."/>
            <person name="Haas B."/>
            <person name="Abouelleil A."/>
            <person name="Alvarado L."/>
            <person name="Arachchi H.M."/>
            <person name="Berlin A."/>
            <person name="Brown A."/>
            <person name="Chapman S.B."/>
            <person name="Chen Z."/>
            <person name="Dunbar C."/>
            <person name="Freedman E."/>
            <person name="Gearin G."/>
            <person name="Gellesch M."/>
            <person name="Goldberg J."/>
            <person name="Griggs A."/>
            <person name="Gujja S."/>
            <person name="Heiman D."/>
            <person name="Howarth C."/>
            <person name="Larson L."/>
            <person name="Lui A."/>
            <person name="MacDonald P.J.P."/>
            <person name="Mehta T."/>
            <person name="Montmayeur A."/>
            <person name="Murphy C."/>
            <person name="Neiman D."/>
            <person name="Pearson M."/>
            <person name="Priest M."/>
            <person name="Roberts A."/>
            <person name="Saif S."/>
            <person name="Shea T."/>
            <person name="Shenoy N."/>
            <person name="Sisk P."/>
            <person name="Stolte C."/>
            <person name="Sykes S."/>
            <person name="Yandava C."/>
            <person name="Wortman J."/>
            <person name="Nusbaum C."/>
            <person name="Birren B."/>
        </authorList>
    </citation>
    <scope>NUCLEOTIDE SEQUENCE</scope>
    <source>
        <strain evidence="6">R3-111a-1</strain>
    </source>
</reference>
<accession>J3P057</accession>
<organism evidence="6">
    <name type="scientific">Gaeumannomyces tritici (strain R3-111a-1)</name>
    <name type="common">Wheat and barley take-all root rot fungus</name>
    <name type="synonym">Gaeumannomyces graminis var. tritici</name>
    <dbReference type="NCBI Taxonomy" id="644352"/>
    <lineage>
        <taxon>Eukaryota</taxon>
        <taxon>Fungi</taxon>
        <taxon>Dikarya</taxon>
        <taxon>Ascomycota</taxon>
        <taxon>Pezizomycotina</taxon>
        <taxon>Sordariomycetes</taxon>
        <taxon>Sordariomycetidae</taxon>
        <taxon>Magnaporthales</taxon>
        <taxon>Magnaporthaceae</taxon>
        <taxon>Gaeumannomyces</taxon>
    </lineage>
</organism>
<dbReference type="PANTHER" id="PTHR48081:SF25">
    <property type="entry name" value="PUTATIVE (AFU_ORTHOLOGUE AFUA_3G11560)-RELATED"/>
    <property type="match status" value="1"/>
</dbReference>
<dbReference type="eggNOG" id="KOG1515">
    <property type="taxonomic scope" value="Eukaryota"/>
</dbReference>
<dbReference type="SUPFAM" id="SSF53474">
    <property type="entry name" value="alpha/beta-Hydrolases"/>
    <property type="match status" value="1"/>
</dbReference>
<feature type="region of interest" description="Disordered" evidence="4">
    <location>
        <begin position="113"/>
        <end position="146"/>
    </location>
</feature>
<reference evidence="8" key="1">
    <citation type="submission" date="2010-07" db="EMBL/GenBank/DDBJ databases">
        <title>The genome sequence of Gaeumannomyces graminis var. tritici strain R3-111a-1.</title>
        <authorList>
            <consortium name="The Broad Institute Genome Sequencing Platform"/>
            <person name="Ma L.-J."/>
            <person name="Dead R."/>
            <person name="Young S."/>
            <person name="Zeng Q."/>
            <person name="Koehrsen M."/>
            <person name="Alvarado L."/>
            <person name="Berlin A."/>
            <person name="Chapman S.B."/>
            <person name="Chen Z."/>
            <person name="Freedman E."/>
            <person name="Gellesch M."/>
            <person name="Goldberg J."/>
            <person name="Griggs A."/>
            <person name="Gujja S."/>
            <person name="Heilman E.R."/>
            <person name="Heiman D."/>
            <person name="Hepburn T."/>
            <person name="Howarth C."/>
            <person name="Jen D."/>
            <person name="Larson L."/>
            <person name="Mehta T."/>
            <person name="Neiman D."/>
            <person name="Pearson M."/>
            <person name="Roberts A."/>
            <person name="Saif S."/>
            <person name="Shea T."/>
            <person name="Shenoy N."/>
            <person name="Sisk P."/>
            <person name="Stolte C."/>
            <person name="Sykes S."/>
            <person name="Walk T."/>
            <person name="White J."/>
            <person name="Yandava C."/>
            <person name="Haas B."/>
            <person name="Nusbaum C."/>
            <person name="Birren B."/>
        </authorList>
    </citation>
    <scope>NUCLEOTIDE SEQUENCE [LARGE SCALE GENOMIC DNA]</scope>
    <source>
        <strain evidence="8">R3-111a-1</strain>
    </source>
</reference>
<protein>
    <submittedName>
        <fullName evidence="6">Acetyl-hydrolase</fullName>
    </submittedName>
</protein>
<dbReference type="RefSeq" id="XP_009222990.1">
    <property type="nucleotide sequence ID" value="XM_009224726.1"/>
</dbReference>
<proteinExistence type="inferred from homology"/>
<reference evidence="7" key="5">
    <citation type="submission" date="2018-04" db="UniProtKB">
        <authorList>
            <consortium name="EnsemblFungi"/>
        </authorList>
    </citation>
    <scope>IDENTIFICATION</scope>
    <source>
        <strain evidence="7">R3-111a-1</strain>
    </source>
</reference>
<evidence type="ECO:0000256" key="3">
    <source>
        <dbReference type="PROSITE-ProRule" id="PRU10038"/>
    </source>
</evidence>
<dbReference type="Pfam" id="PF07859">
    <property type="entry name" value="Abhydrolase_3"/>
    <property type="match status" value="1"/>
</dbReference>
<dbReference type="InterPro" id="IPR002168">
    <property type="entry name" value="Lipase_GDXG_HIS_AS"/>
</dbReference>
<dbReference type="PROSITE" id="PS01174">
    <property type="entry name" value="LIPASE_GDXG_SER"/>
    <property type="match status" value="1"/>
</dbReference>
<dbReference type="GO" id="GO:0016787">
    <property type="term" value="F:hydrolase activity"/>
    <property type="evidence" value="ECO:0007669"/>
    <property type="project" value="UniProtKB-KW"/>
</dbReference>
<keyword evidence="8" id="KW-1185">Reference proteome</keyword>
<dbReference type="VEuPathDB" id="FungiDB:GGTG_06904"/>
<dbReference type="STRING" id="644352.J3P057"/>
<evidence type="ECO:0000313" key="7">
    <source>
        <dbReference type="EnsemblFungi" id="EJT76990"/>
    </source>
</evidence>
<dbReference type="GeneID" id="20347362"/>
<dbReference type="HOGENOM" id="CLU_027519_0_0_1"/>
<dbReference type="InterPro" id="IPR050300">
    <property type="entry name" value="GDXG_lipolytic_enzyme"/>
</dbReference>
<evidence type="ECO:0000256" key="1">
    <source>
        <dbReference type="ARBA" id="ARBA00010515"/>
    </source>
</evidence>
<feature type="compositionally biased region" description="Low complexity" evidence="4">
    <location>
        <begin position="116"/>
        <end position="133"/>
    </location>
</feature>
<dbReference type="Gene3D" id="3.40.50.1820">
    <property type="entry name" value="alpha/beta hydrolase"/>
    <property type="match status" value="1"/>
</dbReference>
<name>J3P057_GAET3</name>
<feature type="domain" description="Alpha/beta hydrolase fold-3" evidence="5">
    <location>
        <begin position="205"/>
        <end position="443"/>
    </location>
</feature>